<dbReference type="Proteomes" id="UP001174691">
    <property type="component" value="Unassembled WGS sequence"/>
</dbReference>
<organism evidence="2 3">
    <name type="scientific">Coniochaeta hoffmannii</name>
    <dbReference type="NCBI Taxonomy" id="91930"/>
    <lineage>
        <taxon>Eukaryota</taxon>
        <taxon>Fungi</taxon>
        <taxon>Dikarya</taxon>
        <taxon>Ascomycota</taxon>
        <taxon>Pezizomycotina</taxon>
        <taxon>Sordariomycetes</taxon>
        <taxon>Sordariomycetidae</taxon>
        <taxon>Coniochaetales</taxon>
        <taxon>Coniochaetaceae</taxon>
        <taxon>Coniochaeta</taxon>
    </lineage>
</organism>
<feature type="region of interest" description="Disordered" evidence="1">
    <location>
        <begin position="48"/>
        <end position="99"/>
    </location>
</feature>
<sequence>MTLALDEHRLGHIFHSRPDILAGIQDAADSPSRISLFNEIASFVYDRLSPPSSSSLEQPAAKRRRVEVANGHATTSSQPLNGAPAGTARAVDGADAAGA</sequence>
<reference evidence="2" key="1">
    <citation type="submission" date="2022-07" db="EMBL/GenBank/DDBJ databases">
        <title>Fungi with potential for degradation of polypropylene.</title>
        <authorList>
            <person name="Gostincar C."/>
        </authorList>
    </citation>
    <scope>NUCLEOTIDE SEQUENCE</scope>
    <source>
        <strain evidence="2">EXF-13287</strain>
    </source>
</reference>
<dbReference type="EMBL" id="JANBVN010000305">
    <property type="protein sequence ID" value="KAJ9129793.1"/>
    <property type="molecule type" value="Genomic_DNA"/>
</dbReference>
<proteinExistence type="predicted"/>
<evidence type="ECO:0000313" key="2">
    <source>
        <dbReference type="EMBL" id="KAJ9129793.1"/>
    </source>
</evidence>
<dbReference type="AlphaFoldDB" id="A0AA38R7H0"/>
<comment type="caution">
    <text evidence="2">The sequence shown here is derived from an EMBL/GenBank/DDBJ whole genome shotgun (WGS) entry which is preliminary data.</text>
</comment>
<accession>A0AA38R7H0</accession>
<evidence type="ECO:0000313" key="3">
    <source>
        <dbReference type="Proteomes" id="UP001174691"/>
    </source>
</evidence>
<feature type="non-terminal residue" evidence="2">
    <location>
        <position position="1"/>
    </location>
</feature>
<evidence type="ECO:0000256" key="1">
    <source>
        <dbReference type="SAM" id="MobiDB-lite"/>
    </source>
</evidence>
<name>A0AA38R7H0_9PEZI</name>
<protein>
    <submittedName>
        <fullName evidence="2">Uncharacterized protein</fullName>
    </submittedName>
</protein>
<feature type="compositionally biased region" description="Low complexity" evidence="1">
    <location>
        <begin position="85"/>
        <end position="99"/>
    </location>
</feature>
<keyword evidence="3" id="KW-1185">Reference proteome</keyword>
<gene>
    <name evidence="2" type="ORF">NKR19_g10188</name>
</gene>